<reference evidence="17" key="2">
    <citation type="journal article" date="2023" name="Commun. Biol.">
        <title>Intrasexual cuticular hydrocarbon dimorphism in a wasp sheds light on hydrocarbon biosynthesis genes in Hymenoptera.</title>
        <authorList>
            <person name="Moris V.C."/>
            <person name="Podsiadlowski L."/>
            <person name="Martin S."/>
            <person name="Oeyen J.P."/>
            <person name="Donath A."/>
            <person name="Petersen M."/>
            <person name="Wilbrandt J."/>
            <person name="Misof B."/>
            <person name="Liedtke D."/>
            <person name="Thamm M."/>
            <person name="Scheiner R."/>
            <person name="Schmitt T."/>
            <person name="Niehuis O."/>
        </authorList>
    </citation>
    <scope>NUCLEOTIDE SEQUENCE</scope>
    <source>
        <strain evidence="17">GBR_01_08_01A</strain>
    </source>
</reference>
<dbReference type="SUPFAM" id="SSF54236">
    <property type="entry name" value="Ubiquitin-like"/>
    <property type="match status" value="1"/>
</dbReference>
<dbReference type="CDD" id="cd11582">
    <property type="entry name" value="Axin_TNKS_binding"/>
    <property type="match status" value="1"/>
</dbReference>
<evidence type="ECO:0000256" key="2">
    <source>
        <dbReference type="ARBA" id="ARBA00004496"/>
    </source>
</evidence>
<evidence type="ECO:0000256" key="14">
    <source>
        <dbReference type="SAM" id="MobiDB-lite"/>
    </source>
</evidence>
<evidence type="ECO:0000256" key="13">
    <source>
        <dbReference type="PROSITE-ProRule" id="PRU00069"/>
    </source>
</evidence>
<keyword evidence="18" id="KW-1185">Reference proteome</keyword>
<dbReference type="Gene3D" id="2.20.25.100">
    <property type="entry name" value="Zn-binding ribosomal proteins"/>
    <property type="match status" value="1"/>
</dbReference>
<evidence type="ECO:0000256" key="8">
    <source>
        <dbReference type="ARBA" id="ARBA00022765"/>
    </source>
</evidence>
<feature type="domain" description="DIX" evidence="16">
    <location>
        <begin position="736"/>
        <end position="818"/>
    </location>
</feature>
<dbReference type="GO" id="GO:0048468">
    <property type="term" value="P:cell development"/>
    <property type="evidence" value="ECO:0007669"/>
    <property type="project" value="TreeGrafter"/>
</dbReference>
<dbReference type="GO" id="GO:0003735">
    <property type="term" value="F:structural constituent of ribosome"/>
    <property type="evidence" value="ECO:0007669"/>
    <property type="project" value="InterPro"/>
</dbReference>
<evidence type="ECO:0000259" key="15">
    <source>
        <dbReference type="PROSITE" id="PS50132"/>
    </source>
</evidence>
<dbReference type="PANTHER" id="PTHR46102:SF2">
    <property type="entry name" value="AXIN"/>
    <property type="match status" value="1"/>
</dbReference>
<dbReference type="GO" id="GO:0005634">
    <property type="term" value="C:nucleus"/>
    <property type="evidence" value="ECO:0007669"/>
    <property type="project" value="TreeGrafter"/>
</dbReference>
<feature type="compositionally biased region" description="Polar residues" evidence="14">
    <location>
        <begin position="323"/>
        <end position="354"/>
    </location>
</feature>
<keyword evidence="6" id="KW-0597">Phosphoprotein</keyword>
<evidence type="ECO:0000256" key="3">
    <source>
        <dbReference type="ARBA" id="ARBA00010919"/>
    </source>
</evidence>
<protein>
    <recommendedName>
        <fullName evidence="19">Axin</fullName>
    </recommendedName>
</protein>
<keyword evidence="5" id="KW-1017">Isopeptide bond</keyword>
<reference evidence="17" key="1">
    <citation type="submission" date="2021-08" db="EMBL/GenBank/DDBJ databases">
        <authorList>
            <person name="Misof B."/>
            <person name="Oliver O."/>
            <person name="Podsiadlowski L."/>
            <person name="Donath A."/>
            <person name="Peters R."/>
            <person name="Mayer C."/>
            <person name="Rust J."/>
            <person name="Gunkel S."/>
            <person name="Lesny P."/>
            <person name="Martin S."/>
            <person name="Oeyen J.P."/>
            <person name="Petersen M."/>
            <person name="Panagiotis P."/>
            <person name="Wilbrandt J."/>
            <person name="Tanja T."/>
        </authorList>
    </citation>
    <scope>NUCLEOTIDE SEQUENCE</scope>
    <source>
        <strain evidence="17">GBR_01_08_01A</strain>
        <tissue evidence="17">Thorax + abdomen</tissue>
    </source>
</reference>
<comment type="similarity">
    <text evidence="3">Belongs to the eukaryotic ribosomal protein eS27 family.</text>
</comment>
<feature type="region of interest" description="Disordered" evidence="14">
    <location>
        <begin position="1"/>
        <end position="58"/>
    </location>
</feature>
<evidence type="ECO:0000313" key="17">
    <source>
        <dbReference type="EMBL" id="KAK2583784.1"/>
    </source>
</evidence>
<evidence type="ECO:0000256" key="6">
    <source>
        <dbReference type="ARBA" id="ARBA00022553"/>
    </source>
</evidence>
<keyword evidence="11" id="KW-0689">Ribosomal protein</keyword>
<feature type="region of interest" description="Disordered" evidence="14">
    <location>
        <begin position="323"/>
        <end position="372"/>
    </location>
</feature>
<dbReference type="InterPro" id="IPR043581">
    <property type="entry name" value="Axin-like"/>
</dbReference>
<comment type="caution">
    <text evidence="17">The sequence shown here is derived from an EMBL/GenBank/DDBJ whole genome shotgun (WGS) entry which is preliminary data.</text>
</comment>
<gene>
    <name evidence="17" type="ORF">KPH14_009688</name>
</gene>
<evidence type="ECO:0000256" key="4">
    <source>
        <dbReference type="ARBA" id="ARBA00022490"/>
    </source>
</evidence>
<dbReference type="Gene3D" id="1.10.196.10">
    <property type="match status" value="1"/>
</dbReference>
<dbReference type="GO" id="GO:0005840">
    <property type="term" value="C:ribosome"/>
    <property type="evidence" value="ECO:0007669"/>
    <property type="project" value="UniProtKB-KW"/>
</dbReference>
<dbReference type="InterPro" id="IPR000592">
    <property type="entry name" value="Ribosomal_eS27"/>
</dbReference>
<dbReference type="InterPro" id="IPR036305">
    <property type="entry name" value="RGS_sf"/>
</dbReference>
<dbReference type="SUPFAM" id="SSF48097">
    <property type="entry name" value="Regulator of G-protein signaling, RGS"/>
    <property type="match status" value="1"/>
</dbReference>
<dbReference type="GO" id="GO:0030877">
    <property type="term" value="C:beta-catenin destruction complex"/>
    <property type="evidence" value="ECO:0007669"/>
    <property type="project" value="TreeGrafter"/>
</dbReference>
<dbReference type="SMART" id="SM00021">
    <property type="entry name" value="DAX"/>
    <property type="match status" value="1"/>
</dbReference>
<dbReference type="PRINTS" id="PR01301">
    <property type="entry name" value="RGSPROTEIN"/>
</dbReference>
<keyword evidence="9" id="KW-0862">Zinc</keyword>
<dbReference type="GO" id="GO:1990904">
    <property type="term" value="C:ribonucleoprotein complex"/>
    <property type="evidence" value="ECO:0007669"/>
    <property type="project" value="UniProtKB-KW"/>
</dbReference>
<evidence type="ECO:0000256" key="7">
    <source>
        <dbReference type="ARBA" id="ARBA00022687"/>
    </source>
</evidence>
<organism evidence="17 18">
    <name type="scientific">Odynerus spinipes</name>
    <dbReference type="NCBI Taxonomy" id="1348599"/>
    <lineage>
        <taxon>Eukaryota</taxon>
        <taxon>Metazoa</taxon>
        <taxon>Ecdysozoa</taxon>
        <taxon>Arthropoda</taxon>
        <taxon>Hexapoda</taxon>
        <taxon>Insecta</taxon>
        <taxon>Pterygota</taxon>
        <taxon>Neoptera</taxon>
        <taxon>Endopterygota</taxon>
        <taxon>Hymenoptera</taxon>
        <taxon>Apocrita</taxon>
        <taxon>Aculeata</taxon>
        <taxon>Vespoidea</taxon>
        <taxon>Vespidae</taxon>
        <taxon>Eumeninae</taxon>
        <taxon>Odynerus</taxon>
    </lineage>
</organism>
<keyword evidence="12" id="KW-0687">Ribonucleoprotein</keyword>
<dbReference type="EMBL" id="JAIFRP010000030">
    <property type="protein sequence ID" value="KAK2583784.1"/>
    <property type="molecule type" value="Genomic_DNA"/>
</dbReference>
<dbReference type="InterPro" id="IPR011332">
    <property type="entry name" value="Ribosomal_zn-bd"/>
</dbReference>
<dbReference type="HAMAP" id="MF_00371">
    <property type="entry name" value="Ribosomal_eS27"/>
    <property type="match status" value="1"/>
</dbReference>
<dbReference type="Pfam" id="PF08833">
    <property type="entry name" value="Axin_b-cat_bind"/>
    <property type="match status" value="1"/>
</dbReference>
<feature type="region of interest" description="Disordered" evidence="14">
    <location>
        <begin position="487"/>
        <end position="521"/>
    </location>
</feature>
<accession>A0AAD9RQ42</accession>
<dbReference type="GO" id="GO:0019901">
    <property type="term" value="F:protein kinase binding"/>
    <property type="evidence" value="ECO:0007669"/>
    <property type="project" value="TreeGrafter"/>
</dbReference>
<dbReference type="GO" id="GO:0031625">
    <property type="term" value="F:ubiquitin protein ligase binding"/>
    <property type="evidence" value="ECO:0007669"/>
    <property type="project" value="TreeGrafter"/>
</dbReference>
<dbReference type="InterPro" id="IPR016137">
    <property type="entry name" value="RGS"/>
</dbReference>
<dbReference type="PROSITE" id="PS50132">
    <property type="entry name" value="RGS"/>
    <property type="match status" value="1"/>
</dbReference>
<dbReference type="GO" id="GO:0005886">
    <property type="term" value="C:plasma membrane"/>
    <property type="evidence" value="ECO:0007669"/>
    <property type="project" value="TreeGrafter"/>
</dbReference>
<dbReference type="InterPro" id="IPR024066">
    <property type="entry name" value="RGS_subdom1/3"/>
</dbReference>
<feature type="region of interest" description="Disordered" evidence="14">
    <location>
        <begin position="629"/>
        <end position="661"/>
    </location>
</feature>
<dbReference type="GO" id="GO:0090090">
    <property type="term" value="P:negative regulation of canonical Wnt signaling pathway"/>
    <property type="evidence" value="ECO:0007669"/>
    <property type="project" value="InterPro"/>
</dbReference>
<evidence type="ECO:0000259" key="16">
    <source>
        <dbReference type="PROSITE" id="PS50841"/>
    </source>
</evidence>
<dbReference type="InterPro" id="IPR014936">
    <property type="entry name" value="Axin_b-cat-bd"/>
</dbReference>
<dbReference type="SUPFAM" id="SSF57829">
    <property type="entry name" value="Zn-binding ribosomal proteins"/>
    <property type="match status" value="1"/>
</dbReference>
<dbReference type="Pfam" id="PF01667">
    <property type="entry name" value="Ribosomal_S27e"/>
    <property type="match status" value="1"/>
</dbReference>
<evidence type="ECO:0000313" key="18">
    <source>
        <dbReference type="Proteomes" id="UP001258017"/>
    </source>
</evidence>
<proteinExistence type="inferred from homology"/>
<keyword evidence="7 13" id="KW-0879">Wnt signaling pathway</keyword>
<keyword evidence="10" id="KW-0832">Ubl conjugation</keyword>
<dbReference type="PANTHER" id="PTHR46102">
    <property type="entry name" value="AXIN"/>
    <property type="match status" value="1"/>
</dbReference>
<dbReference type="Pfam" id="PF00615">
    <property type="entry name" value="RGS"/>
    <property type="match status" value="1"/>
</dbReference>
<dbReference type="InterPro" id="IPR023407">
    <property type="entry name" value="Ribosomal_eS27_Zn-bd_dom_sf"/>
</dbReference>
<dbReference type="InterPro" id="IPR044926">
    <property type="entry name" value="RGS_subdomain_2"/>
</dbReference>
<dbReference type="GO" id="GO:0032436">
    <property type="term" value="P:positive regulation of proteasomal ubiquitin-dependent protein catabolic process"/>
    <property type="evidence" value="ECO:0007669"/>
    <property type="project" value="TreeGrafter"/>
</dbReference>
<evidence type="ECO:0000256" key="10">
    <source>
        <dbReference type="ARBA" id="ARBA00022843"/>
    </source>
</evidence>
<dbReference type="GO" id="GO:0008013">
    <property type="term" value="F:beta-catenin binding"/>
    <property type="evidence" value="ECO:0007669"/>
    <property type="project" value="TreeGrafter"/>
</dbReference>
<feature type="compositionally biased region" description="Low complexity" evidence="14">
    <location>
        <begin position="220"/>
        <end position="229"/>
    </location>
</feature>
<dbReference type="Gene3D" id="2.40.240.130">
    <property type="match status" value="1"/>
</dbReference>
<dbReference type="SMART" id="SM00315">
    <property type="entry name" value="RGS"/>
    <property type="match status" value="1"/>
</dbReference>
<feature type="region of interest" description="Disordered" evidence="14">
    <location>
        <begin position="219"/>
        <end position="238"/>
    </location>
</feature>
<dbReference type="GO" id="GO:0005737">
    <property type="term" value="C:cytoplasm"/>
    <property type="evidence" value="ECO:0007669"/>
    <property type="project" value="UniProtKB-SubCell"/>
</dbReference>
<keyword evidence="4" id="KW-0963">Cytoplasm</keyword>
<dbReference type="InterPro" id="IPR001158">
    <property type="entry name" value="DIX"/>
</dbReference>
<evidence type="ECO:0000256" key="1">
    <source>
        <dbReference type="ARBA" id="ARBA00001947"/>
    </source>
</evidence>
<name>A0AAD9RQ42_9HYME</name>
<evidence type="ECO:0000256" key="11">
    <source>
        <dbReference type="ARBA" id="ARBA00022980"/>
    </source>
</evidence>
<dbReference type="InterPro" id="IPR032101">
    <property type="entry name" value="Axin_TNKS-bd"/>
</dbReference>
<evidence type="ECO:0008006" key="19">
    <source>
        <dbReference type="Google" id="ProtNLM"/>
    </source>
</evidence>
<comment type="subcellular location">
    <subcellularLocation>
        <location evidence="2">Cytoplasm</location>
    </subcellularLocation>
</comment>
<dbReference type="GO" id="GO:0060090">
    <property type="term" value="F:molecular adaptor activity"/>
    <property type="evidence" value="ECO:0007669"/>
    <property type="project" value="TreeGrafter"/>
</dbReference>
<dbReference type="AlphaFoldDB" id="A0AAD9RQ42"/>
<dbReference type="PROSITE" id="PS50841">
    <property type="entry name" value="DIX"/>
    <property type="match status" value="1"/>
</dbReference>
<dbReference type="Pfam" id="PF00778">
    <property type="entry name" value="DIX"/>
    <property type="match status" value="1"/>
</dbReference>
<dbReference type="GO" id="GO:0016055">
    <property type="term" value="P:Wnt signaling pathway"/>
    <property type="evidence" value="ECO:0007669"/>
    <property type="project" value="UniProtKB-KW"/>
</dbReference>
<feature type="compositionally biased region" description="Polar residues" evidence="14">
    <location>
        <begin position="1"/>
        <end position="22"/>
    </location>
</feature>
<dbReference type="FunFam" id="2.20.25.100:FF:000001">
    <property type="entry name" value="40S ribosomal protein S27"/>
    <property type="match status" value="1"/>
</dbReference>
<dbReference type="InterPro" id="IPR038207">
    <property type="entry name" value="DIX_dom_sf"/>
</dbReference>
<dbReference type="GO" id="GO:0006412">
    <property type="term" value="P:translation"/>
    <property type="evidence" value="ECO:0007669"/>
    <property type="project" value="InterPro"/>
</dbReference>
<dbReference type="Proteomes" id="UP001258017">
    <property type="component" value="Unassembled WGS sequence"/>
</dbReference>
<keyword evidence="8" id="KW-0013">ADP-ribosylation</keyword>
<feature type="domain" description="RGS" evidence="15">
    <location>
        <begin position="95"/>
        <end position="212"/>
    </location>
</feature>
<sequence>MATTDRMSGSRQNESRCFNENSPRPPVPGEETGGHVSRFRPQSPALTPRRSSLATPTALGSCDASAPLGFEPEGCCGTTTMECDSSPPCLRWARNLHSLLQDSVGLELFRKYLDQEGKPHANPLNFWFACEGLKEQSDPDRIHQLVKLIYRKFFLKSQLAIPEDVRKEANRRVKEGRVDEKVFDAVQLEVERLINETTYPNFLRSEMYLQYVQSCQNPDSGGCPSSGSSREMSVSCGPSLLPTVHEDSEFVTSVHSSHSASETPGELRGELRLTKDVLIATQQTRAMDVRPKPEACAGIYLQHGASPYHMLVPRLHTQYSSYNPVSRQDSELQSLSSDARTESDNISITDSSVDGISMGRQRSKKQYSRQSRGMKELANLNRDPMAHHIIIPRTQRVPRDLMQPLRPEEFAQVLIEKLESVKRERETQEKLDRHLQESELLSIDASAEALPGNAPKALADALREKLSIDEDSDQAILDQHVSRVWSDLTPSRSPGLLSPRTHSPERRRPMHSYPRSYKQRKEKDVFSTFSADSGNIHDFPEGSELVHEFGYFPKSKSVPSDYADSLHKQDLYLQAHDQRFRRLDMTRRSSTKKSMTELTDSGVSVVSDAPPLNVCKDIRLLSWLKETDKKADNKHSRHGKKYGSRSGSLERTNRESWGVPAQPFVADPGMPPLPQPHTATQLEEARRRLLAEEERVRGCCKRHPSTSKQAHDPTVQNQCCNQSNQSTLKKTRQDAGDFTTVVFSFCDEQFPYRTKIPGHNVTLKQFKEYLPKKGSYRYFFKTECEDLDVKVIQEEITDDSEILPLWEGKVMAQQNKMPLARDLLHPSPIEEKRKHKLKRLVQKPNSYFMDVKCPGCYAIKTIFSHAQKRVECDGCHTVLCTPTGGKARLTEGCSFRRKVQC</sequence>
<comment type="cofactor">
    <cofactor evidence="1">
        <name>Zn(2+)</name>
        <dbReference type="ChEBI" id="CHEBI:29105"/>
    </cofactor>
</comment>
<dbReference type="InterPro" id="IPR029071">
    <property type="entry name" value="Ubiquitin-like_domsf"/>
</dbReference>
<evidence type="ECO:0000256" key="5">
    <source>
        <dbReference type="ARBA" id="ARBA00022499"/>
    </source>
</evidence>
<evidence type="ECO:0000256" key="9">
    <source>
        <dbReference type="ARBA" id="ARBA00022833"/>
    </source>
</evidence>
<evidence type="ECO:0000256" key="12">
    <source>
        <dbReference type="ARBA" id="ARBA00023274"/>
    </source>
</evidence>
<dbReference type="Gene3D" id="1.10.167.10">
    <property type="entry name" value="Regulator of G-protein Signalling 4, domain 2"/>
    <property type="match status" value="1"/>
</dbReference>